<reference evidence="2 3" key="1">
    <citation type="submission" date="2014-06" db="EMBL/GenBank/DDBJ databases">
        <title>Whole Genome Sequences of Three Symbiotic Endozoicomonas Bacteria.</title>
        <authorList>
            <person name="Neave M.J."/>
            <person name="Apprill A."/>
            <person name="Voolstra C.R."/>
        </authorList>
    </citation>
    <scope>NUCLEOTIDE SEQUENCE [LARGE SCALE GENOMIC DNA]</scope>
    <source>
        <strain evidence="2 3">DSM 25634</strain>
    </source>
</reference>
<evidence type="ECO:0008006" key="4">
    <source>
        <dbReference type="Google" id="ProtNLM"/>
    </source>
</evidence>
<keyword evidence="1" id="KW-0732">Signal</keyword>
<dbReference type="EMBL" id="JOKH01000001">
    <property type="protein sequence ID" value="KEQ19204.1"/>
    <property type="molecule type" value="Genomic_DNA"/>
</dbReference>
<evidence type="ECO:0000313" key="3">
    <source>
        <dbReference type="Proteomes" id="UP000028073"/>
    </source>
</evidence>
<dbReference type="eggNOG" id="COG3137">
    <property type="taxonomic scope" value="Bacteria"/>
</dbReference>
<sequence length="335" mass="38831">MKMRLAVLVLAGSISCVVQGDFVSLHNGSVIKGRILSIKDEKLQIDSGYGKLTVPLKEVTDLDSDEPVWIRFKGSDTFQQWQLQTTDHQLQLVSDDEATMIPADPSDFARLTSTPPENDDWRWSGHANAYANIQRGNTIKNAYNLDGRLGIRNRLNRHIFDWRTEQEDDDEKRIKDYWQLKYDYNRFLSPEWYLSGSGGWEKDQIKGLEYRVNLGLGLGHQFWGEPELNLRAELGASEIWEKFEDPGERKETPAAHWALHYDQLFWETMTLFHDQDIFRRFKSSSWLLQTATGIRYKLTDVLHMSIRYEFDYDDAPQAGKKKDDSALLFGLGASW</sequence>
<gene>
    <name evidence="2" type="ORF">GZ78_04200</name>
</gene>
<keyword evidence="3" id="KW-1185">Reference proteome</keyword>
<dbReference type="InterPro" id="IPR007433">
    <property type="entry name" value="DUF481"/>
</dbReference>
<evidence type="ECO:0000256" key="1">
    <source>
        <dbReference type="SAM" id="SignalP"/>
    </source>
</evidence>
<accession>A0A081NL81</accession>
<proteinExistence type="predicted"/>
<dbReference type="RefSeq" id="WP_034832888.1">
    <property type="nucleotide sequence ID" value="NZ_JOKH01000001.1"/>
</dbReference>
<dbReference type="STRING" id="1137799.GZ78_04200"/>
<dbReference type="AlphaFoldDB" id="A0A081NL81"/>
<protein>
    <recommendedName>
        <fullName evidence="4">Peptide chain release factor RF-3</fullName>
    </recommendedName>
</protein>
<feature type="chain" id="PRO_5001760883" description="Peptide chain release factor RF-3" evidence="1">
    <location>
        <begin position="21"/>
        <end position="335"/>
    </location>
</feature>
<dbReference type="PROSITE" id="PS51257">
    <property type="entry name" value="PROKAR_LIPOPROTEIN"/>
    <property type="match status" value="1"/>
</dbReference>
<evidence type="ECO:0000313" key="2">
    <source>
        <dbReference type="EMBL" id="KEQ19204.1"/>
    </source>
</evidence>
<dbReference type="OrthoDB" id="9806250at2"/>
<feature type="signal peptide" evidence="1">
    <location>
        <begin position="1"/>
        <end position="20"/>
    </location>
</feature>
<dbReference type="Pfam" id="PF04338">
    <property type="entry name" value="DUF481"/>
    <property type="match status" value="1"/>
</dbReference>
<dbReference type="Proteomes" id="UP000028073">
    <property type="component" value="Unassembled WGS sequence"/>
</dbReference>
<organism evidence="2 3">
    <name type="scientific">Endozoicomonas numazuensis</name>
    <dbReference type="NCBI Taxonomy" id="1137799"/>
    <lineage>
        <taxon>Bacteria</taxon>
        <taxon>Pseudomonadati</taxon>
        <taxon>Pseudomonadota</taxon>
        <taxon>Gammaproteobacteria</taxon>
        <taxon>Oceanospirillales</taxon>
        <taxon>Endozoicomonadaceae</taxon>
        <taxon>Endozoicomonas</taxon>
    </lineage>
</organism>
<name>A0A081NL81_9GAMM</name>
<comment type="caution">
    <text evidence="2">The sequence shown here is derived from an EMBL/GenBank/DDBJ whole genome shotgun (WGS) entry which is preliminary data.</text>
</comment>